<gene>
    <name evidence="2" type="ORF">LTRI10_LOCUS11611</name>
</gene>
<accession>A0AAV2D692</accession>
<dbReference type="Pfam" id="PF03372">
    <property type="entry name" value="Exo_endo_phos"/>
    <property type="match status" value="1"/>
</dbReference>
<feature type="domain" description="Endonuclease/exonuclease/phosphatase" evidence="1">
    <location>
        <begin position="5"/>
        <end position="170"/>
    </location>
</feature>
<organism evidence="2 3">
    <name type="scientific">Linum trigynum</name>
    <dbReference type="NCBI Taxonomy" id="586398"/>
    <lineage>
        <taxon>Eukaryota</taxon>
        <taxon>Viridiplantae</taxon>
        <taxon>Streptophyta</taxon>
        <taxon>Embryophyta</taxon>
        <taxon>Tracheophyta</taxon>
        <taxon>Spermatophyta</taxon>
        <taxon>Magnoliopsida</taxon>
        <taxon>eudicotyledons</taxon>
        <taxon>Gunneridae</taxon>
        <taxon>Pentapetalae</taxon>
        <taxon>rosids</taxon>
        <taxon>fabids</taxon>
        <taxon>Malpighiales</taxon>
        <taxon>Linaceae</taxon>
        <taxon>Linum</taxon>
    </lineage>
</organism>
<evidence type="ECO:0000313" key="3">
    <source>
        <dbReference type="Proteomes" id="UP001497516"/>
    </source>
</evidence>
<reference evidence="2 3" key="1">
    <citation type="submission" date="2024-04" db="EMBL/GenBank/DDBJ databases">
        <authorList>
            <person name="Fracassetti M."/>
        </authorList>
    </citation>
    <scope>NUCLEOTIDE SEQUENCE [LARGE SCALE GENOMIC DNA]</scope>
</reference>
<dbReference type="PANTHER" id="PTHR35218">
    <property type="entry name" value="RNASE H DOMAIN-CONTAINING PROTEIN"/>
    <property type="match status" value="1"/>
</dbReference>
<dbReference type="InterPro" id="IPR005135">
    <property type="entry name" value="Endo/exonuclease/phosphatase"/>
</dbReference>
<dbReference type="GO" id="GO:0003824">
    <property type="term" value="F:catalytic activity"/>
    <property type="evidence" value="ECO:0007669"/>
    <property type="project" value="InterPro"/>
</dbReference>
<evidence type="ECO:0000259" key="1">
    <source>
        <dbReference type="Pfam" id="PF03372"/>
    </source>
</evidence>
<dbReference type="AlphaFoldDB" id="A0AAV2D692"/>
<dbReference type="Gene3D" id="3.60.10.10">
    <property type="entry name" value="Endonuclease/exonuclease/phosphatase"/>
    <property type="match status" value="1"/>
</dbReference>
<dbReference type="EMBL" id="OZ034815">
    <property type="protein sequence ID" value="CAL1368519.1"/>
    <property type="molecule type" value="Genomic_DNA"/>
</dbReference>
<dbReference type="InterPro" id="IPR036691">
    <property type="entry name" value="Endo/exonu/phosph_ase_sf"/>
</dbReference>
<dbReference type="Proteomes" id="UP001497516">
    <property type="component" value="Chromosome 2"/>
</dbReference>
<name>A0AAV2D692_9ROSI</name>
<dbReference type="SUPFAM" id="SSF56219">
    <property type="entry name" value="DNase I-like"/>
    <property type="match status" value="1"/>
</dbReference>
<protein>
    <recommendedName>
        <fullName evidence="1">Endonuclease/exonuclease/phosphatase domain-containing protein</fullName>
    </recommendedName>
</protein>
<sequence length="193" mass="21818">MLDILSWNCQRAGYDRFVAHLLSFCGPHRPDLVFIFEPRISDDHARQVIAKIGFDGSLIADAVGFARGIWVLWRESNLEVTEITRWEQMIHMKCARRGGSGTSVLVSAVYGSPHALPRNELWAELRRLSGDISLPWLLTGNFNSILSPRDGMGGAEYNDYRTRAFRSCVDDCALLEVGFTGPRFTWRRGNISQ</sequence>
<dbReference type="PANTHER" id="PTHR35218:SF9">
    <property type="entry name" value="ENDONUCLEASE_EXONUCLEASE_PHOSPHATASE DOMAIN-CONTAINING PROTEIN"/>
    <property type="match status" value="1"/>
</dbReference>
<proteinExistence type="predicted"/>
<evidence type="ECO:0000313" key="2">
    <source>
        <dbReference type="EMBL" id="CAL1368519.1"/>
    </source>
</evidence>
<keyword evidence="3" id="KW-1185">Reference proteome</keyword>